<dbReference type="CDD" id="cd05580">
    <property type="entry name" value="STKc_PKA_like"/>
    <property type="match status" value="1"/>
</dbReference>
<keyword evidence="4 12" id="KW-0418">Kinase</keyword>
<protein>
    <submittedName>
        <fullName evidence="12">cAMP-dependent protein kinase catalytic subunit alpha (PKA C-alpha)</fullName>
    </submittedName>
</protein>
<dbReference type="SMART" id="SM00220">
    <property type="entry name" value="S_TKc"/>
    <property type="match status" value="1"/>
</dbReference>
<dbReference type="EMBL" id="CAMXCT020005035">
    <property type="protein sequence ID" value="CAL1164559.1"/>
    <property type="molecule type" value="Genomic_DNA"/>
</dbReference>
<dbReference type="GO" id="GO:0016491">
    <property type="term" value="F:oxidoreductase activity"/>
    <property type="evidence" value="ECO:0007669"/>
    <property type="project" value="InterPro"/>
</dbReference>
<dbReference type="EMBL" id="CAMXCT010005035">
    <property type="protein sequence ID" value="CAI4011184.1"/>
    <property type="molecule type" value="Genomic_DNA"/>
</dbReference>
<evidence type="ECO:0000313" key="12">
    <source>
        <dbReference type="EMBL" id="CAL4798496.1"/>
    </source>
</evidence>
<dbReference type="InterPro" id="IPR008271">
    <property type="entry name" value="Ser/Thr_kinase_AS"/>
</dbReference>
<feature type="domain" description="Protein kinase" evidence="8">
    <location>
        <begin position="286"/>
        <end position="540"/>
    </location>
</feature>
<evidence type="ECO:0000259" key="9">
    <source>
        <dbReference type="PROSITE" id="PS51285"/>
    </source>
</evidence>
<dbReference type="PROSITE" id="PS50011">
    <property type="entry name" value="PROTEIN_KINASE_DOM"/>
    <property type="match status" value="1"/>
</dbReference>
<reference evidence="11" key="2">
    <citation type="submission" date="2024-04" db="EMBL/GenBank/DDBJ databases">
        <authorList>
            <person name="Chen Y."/>
            <person name="Shah S."/>
            <person name="Dougan E. K."/>
            <person name="Thang M."/>
            <person name="Chan C."/>
        </authorList>
    </citation>
    <scope>NUCLEOTIDE SEQUENCE [LARGE SCALE GENOMIC DNA]</scope>
</reference>
<feature type="domain" description="AGC-kinase C-terminal" evidence="9">
    <location>
        <begin position="541"/>
        <end position="593"/>
    </location>
</feature>
<dbReference type="Pfam" id="PF00248">
    <property type="entry name" value="Aldo_ket_red"/>
    <property type="match status" value="1"/>
</dbReference>
<dbReference type="PRINTS" id="PR00069">
    <property type="entry name" value="ALDKETRDTASE"/>
</dbReference>
<keyword evidence="2" id="KW-0808">Transferase</keyword>
<dbReference type="CDD" id="cd19071">
    <property type="entry name" value="AKR_AKR1-5-like"/>
    <property type="match status" value="1"/>
</dbReference>
<dbReference type="PROSITE" id="PS51285">
    <property type="entry name" value="AGC_KINASE_CTER"/>
    <property type="match status" value="1"/>
</dbReference>
<evidence type="ECO:0000256" key="6">
    <source>
        <dbReference type="PROSITE-ProRule" id="PRU10141"/>
    </source>
</evidence>
<dbReference type="Gene3D" id="3.30.200.20">
    <property type="entry name" value="Phosphorylase Kinase, domain 1"/>
    <property type="match status" value="1"/>
</dbReference>
<keyword evidence="1" id="KW-0723">Serine/threonine-protein kinase</keyword>
<dbReference type="Gene3D" id="3.20.20.100">
    <property type="entry name" value="NADP-dependent oxidoreductase domain"/>
    <property type="match status" value="1"/>
</dbReference>
<evidence type="ECO:0000259" key="8">
    <source>
        <dbReference type="PROSITE" id="PS50011"/>
    </source>
</evidence>
<evidence type="ECO:0000313" key="13">
    <source>
        <dbReference type="Proteomes" id="UP001152797"/>
    </source>
</evidence>
<accession>A0A9P1DIW6</accession>
<dbReference type="SUPFAM" id="SSF56112">
    <property type="entry name" value="Protein kinase-like (PK-like)"/>
    <property type="match status" value="1"/>
</dbReference>
<dbReference type="Gene3D" id="1.10.510.10">
    <property type="entry name" value="Transferase(Phosphotransferase) domain 1"/>
    <property type="match status" value="1"/>
</dbReference>
<feature type="region of interest" description="Disordered" evidence="7">
    <location>
        <begin position="561"/>
        <end position="593"/>
    </location>
</feature>
<dbReference type="InterPro" id="IPR036812">
    <property type="entry name" value="NAD(P)_OxRdtase_dom_sf"/>
</dbReference>
<dbReference type="InterPro" id="IPR020471">
    <property type="entry name" value="AKR"/>
</dbReference>
<dbReference type="InterPro" id="IPR000961">
    <property type="entry name" value="AGC-kinase_C"/>
</dbReference>
<dbReference type="InterPro" id="IPR023210">
    <property type="entry name" value="NADP_OxRdtase_dom"/>
</dbReference>
<keyword evidence="3 6" id="KW-0547">Nucleotide-binding</keyword>
<proteinExistence type="predicted"/>
<dbReference type="PANTHER" id="PTHR24353">
    <property type="entry name" value="CYCLIC NUCLEOTIDE-DEPENDENT PROTEIN KINASE"/>
    <property type="match status" value="1"/>
</dbReference>
<dbReference type="PROSITE" id="PS00107">
    <property type="entry name" value="PROTEIN_KINASE_ATP"/>
    <property type="match status" value="1"/>
</dbReference>
<comment type="caution">
    <text evidence="10">The sequence shown here is derived from an EMBL/GenBank/DDBJ whole genome shotgun (WGS) entry which is preliminary data.</text>
</comment>
<sequence>MSMLGWLFELERQAAGIPRSELYIASKVWNDRIFEGPAAVRAQCLKSIEDLQCEYLDLYMIHWPVPGKHLEAYQELMKLKEEGKVKSIGVSNYTVEDLAELEAAKLPLPTVNQIEINPFLYRKKTIAHFASLGIKFQAYRALSNFGKSASLESEVVAALAAKHGRSASQILGRWCVQKGFQHIPKSEKFSRMQENAQVFDFALDKEDMEKLENLTSEATLETFKSTYQKCVLRDTPLEAQKELAKSSITLDCPDWREYWGWFSGQTFTMTEKEMDLSGEKLSVGDFSLGKTLGTGAFGRVRFVTHKGNGRHYALKTLKKAAIIKMKQVDHIMSEKQILAKLQHPFIVNMFGSFHDPRYIYMVLEYIVGGEFFTHLRKAGRFENEQSLFYAAQITCIFEYCHELNIVYRDLKPENILINADGYVKLTDFGFAKVIEHRTYTLCGTPEYIAPEVLLNKGHGKPVDWWTLGILIYEMIVGYPPFVDEDPMGIYQKILAGKITFPKIFHKEAKSLVKKLLTPDLGKRFGNLKNGAADIKEHKWFKDLSWEDLLAKKIEAPFKPAVKGATDTSNFDDYPDSDQEPPAVNASQDPFTNW</sequence>
<dbReference type="InterPro" id="IPR000719">
    <property type="entry name" value="Prot_kinase_dom"/>
</dbReference>
<dbReference type="PROSITE" id="PS00108">
    <property type="entry name" value="PROTEIN_KINASE_ST"/>
    <property type="match status" value="1"/>
</dbReference>
<dbReference type="InterPro" id="IPR017441">
    <property type="entry name" value="Protein_kinase_ATP_BS"/>
</dbReference>
<evidence type="ECO:0000256" key="2">
    <source>
        <dbReference type="ARBA" id="ARBA00022679"/>
    </source>
</evidence>
<dbReference type="FunFam" id="3.30.200.20:FF:000042">
    <property type="entry name" value="Aurora kinase A"/>
    <property type="match status" value="1"/>
</dbReference>
<evidence type="ECO:0000256" key="3">
    <source>
        <dbReference type="ARBA" id="ARBA00022741"/>
    </source>
</evidence>
<evidence type="ECO:0000256" key="4">
    <source>
        <dbReference type="ARBA" id="ARBA00022777"/>
    </source>
</evidence>
<feature type="binding site" evidence="6">
    <location>
        <position position="324"/>
    </location>
    <ligand>
        <name>ATP</name>
        <dbReference type="ChEBI" id="CHEBI:30616"/>
    </ligand>
</feature>
<dbReference type="PANTHER" id="PTHR24353:SF37">
    <property type="entry name" value="CAMP-DEPENDENT PROTEIN KINASE CATALYTIC SUBUNIT PRKX"/>
    <property type="match status" value="1"/>
</dbReference>
<dbReference type="SUPFAM" id="SSF51430">
    <property type="entry name" value="NAD(P)-linked oxidoreductase"/>
    <property type="match status" value="1"/>
</dbReference>
<dbReference type="Proteomes" id="UP001152797">
    <property type="component" value="Unassembled WGS sequence"/>
</dbReference>
<organism evidence="10">
    <name type="scientific">Cladocopium goreaui</name>
    <dbReference type="NCBI Taxonomy" id="2562237"/>
    <lineage>
        <taxon>Eukaryota</taxon>
        <taxon>Sar</taxon>
        <taxon>Alveolata</taxon>
        <taxon>Dinophyceae</taxon>
        <taxon>Suessiales</taxon>
        <taxon>Symbiodiniaceae</taxon>
        <taxon>Cladocopium</taxon>
    </lineage>
</organism>
<feature type="compositionally biased region" description="Polar residues" evidence="7">
    <location>
        <begin position="584"/>
        <end position="593"/>
    </location>
</feature>
<dbReference type="SMART" id="SM00133">
    <property type="entry name" value="S_TK_X"/>
    <property type="match status" value="1"/>
</dbReference>
<name>A0A9P1DIW6_9DINO</name>
<evidence type="ECO:0000256" key="5">
    <source>
        <dbReference type="ARBA" id="ARBA00022840"/>
    </source>
</evidence>
<dbReference type="GO" id="GO:0004691">
    <property type="term" value="F:cAMP-dependent protein kinase activity"/>
    <property type="evidence" value="ECO:0007669"/>
    <property type="project" value="TreeGrafter"/>
</dbReference>
<dbReference type="InterPro" id="IPR018170">
    <property type="entry name" value="Aldo/ket_reductase_CS"/>
</dbReference>
<evidence type="ECO:0000256" key="7">
    <source>
        <dbReference type="SAM" id="MobiDB-lite"/>
    </source>
</evidence>
<dbReference type="InterPro" id="IPR011009">
    <property type="entry name" value="Kinase-like_dom_sf"/>
</dbReference>
<dbReference type="Pfam" id="PF00069">
    <property type="entry name" value="Pkinase"/>
    <property type="match status" value="1"/>
</dbReference>
<evidence type="ECO:0000313" key="11">
    <source>
        <dbReference type="EMBL" id="CAL1164559.1"/>
    </source>
</evidence>
<evidence type="ECO:0000256" key="1">
    <source>
        <dbReference type="ARBA" id="ARBA00022527"/>
    </source>
</evidence>
<evidence type="ECO:0000313" key="10">
    <source>
        <dbReference type="EMBL" id="CAI4011184.1"/>
    </source>
</evidence>
<dbReference type="PROSITE" id="PS00062">
    <property type="entry name" value="ALDOKETO_REDUCTASE_2"/>
    <property type="match status" value="1"/>
</dbReference>
<dbReference type="AlphaFoldDB" id="A0A9P1DIW6"/>
<gene>
    <name evidence="10" type="ORF">C1SCF055_LOCUS36367</name>
</gene>
<keyword evidence="13" id="KW-1185">Reference proteome</keyword>
<dbReference type="OrthoDB" id="63267at2759"/>
<keyword evidence="5 6" id="KW-0067">ATP-binding</keyword>
<reference evidence="10" key="1">
    <citation type="submission" date="2022-10" db="EMBL/GenBank/DDBJ databases">
        <authorList>
            <person name="Chen Y."/>
            <person name="Dougan E. K."/>
            <person name="Chan C."/>
            <person name="Rhodes N."/>
            <person name="Thang M."/>
        </authorList>
    </citation>
    <scope>NUCLEOTIDE SEQUENCE</scope>
</reference>
<dbReference type="FunFam" id="1.10.510.10:FF:000005">
    <property type="entry name" value="cAMP-dependent protein kinase catalytic subunit alpha"/>
    <property type="match status" value="1"/>
</dbReference>
<dbReference type="GO" id="GO:0009653">
    <property type="term" value="P:anatomical structure morphogenesis"/>
    <property type="evidence" value="ECO:0007669"/>
    <property type="project" value="UniProtKB-ARBA"/>
</dbReference>
<dbReference type="GO" id="GO:0005952">
    <property type="term" value="C:cAMP-dependent protein kinase complex"/>
    <property type="evidence" value="ECO:0007669"/>
    <property type="project" value="TreeGrafter"/>
</dbReference>
<dbReference type="GO" id="GO:0005524">
    <property type="term" value="F:ATP binding"/>
    <property type="evidence" value="ECO:0007669"/>
    <property type="project" value="UniProtKB-UniRule"/>
</dbReference>
<dbReference type="EMBL" id="CAMXCT030005035">
    <property type="protein sequence ID" value="CAL4798496.1"/>
    <property type="molecule type" value="Genomic_DNA"/>
</dbReference>